<reference evidence="2" key="1">
    <citation type="submission" date="2020-02" db="EMBL/GenBank/DDBJ databases">
        <authorList>
            <person name="Meier V. D."/>
        </authorList>
    </citation>
    <scope>NUCLEOTIDE SEQUENCE</scope>
    <source>
        <strain evidence="2">AVDCRST_MAG44</strain>
    </source>
</reference>
<proteinExistence type="predicted"/>
<feature type="compositionally biased region" description="Polar residues" evidence="1">
    <location>
        <begin position="44"/>
        <end position="56"/>
    </location>
</feature>
<evidence type="ECO:0000313" key="2">
    <source>
        <dbReference type="EMBL" id="CAA9492957.1"/>
    </source>
</evidence>
<protein>
    <recommendedName>
        <fullName evidence="3">Lipoprotein</fullName>
    </recommendedName>
</protein>
<dbReference type="AlphaFoldDB" id="A0A6J4SDJ3"/>
<organism evidence="2">
    <name type="scientific">uncultured Sphingomonas sp</name>
    <dbReference type="NCBI Taxonomy" id="158754"/>
    <lineage>
        <taxon>Bacteria</taxon>
        <taxon>Pseudomonadati</taxon>
        <taxon>Pseudomonadota</taxon>
        <taxon>Alphaproteobacteria</taxon>
        <taxon>Sphingomonadales</taxon>
        <taxon>Sphingomonadaceae</taxon>
        <taxon>Sphingomonas</taxon>
        <taxon>environmental samples</taxon>
    </lineage>
</organism>
<accession>A0A6J4SDJ3</accession>
<sequence length="56" mass="6118">MRAAVLLAVALAGCGDRRSFDERYQDTQRNLQQRSHDLDAAINETDSVAPANSTPT</sequence>
<feature type="region of interest" description="Disordered" evidence="1">
    <location>
        <begin position="37"/>
        <end position="56"/>
    </location>
</feature>
<evidence type="ECO:0000256" key="1">
    <source>
        <dbReference type="SAM" id="MobiDB-lite"/>
    </source>
</evidence>
<name>A0A6J4SDJ3_9SPHN</name>
<gene>
    <name evidence="2" type="ORF">AVDCRST_MAG44-317</name>
</gene>
<evidence type="ECO:0008006" key="3">
    <source>
        <dbReference type="Google" id="ProtNLM"/>
    </source>
</evidence>
<dbReference type="EMBL" id="CADCVY010000021">
    <property type="protein sequence ID" value="CAA9492957.1"/>
    <property type="molecule type" value="Genomic_DNA"/>
</dbReference>